<evidence type="ECO:0008006" key="4">
    <source>
        <dbReference type="Google" id="ProtNLM"/>
    </source>
</evidence>
<dbReference type="Proteomes" id="UP000176233">
    <property type="component" value="Unassembled WGS sequence"/>
</dbReference>
<evidence type="ECO:0000313" key="3">
    <source>
        <dbReference type="Proteomes" id="UP000176233"/>
    </source>
</evidence>
<protein>
    <recommendedName>
        <fullName evidence="4">DUF378 domain-containing protein</fullName>
    </recommendedName>
</protein>
<evidence type="ECO:0000313" key="2">
    <source>
        <dbReference type="EMBL" id="OGE80556.1"/>
    </source>
</evidence>
<feature type="transmembrane region" description="Helical" evidence="1">
    <location>
        <begin position="34"/>
        <end position="56"/>
    </location>
</feature>
<dbReference type="InterPro" id="IPR007211">
    <property type="entry name" value="DUF378"/>
</dbReference>
<evidence type="ECO:0000256" key="1">
    <source>
        <dbReference type="SAM" id="Phobius"/>
    </source>
</evidence>
<dbReference type="AlphaFoldDB" id="A0A1F5NS96"/>
<gene>
    <name evidence="2" type="ORF">A2660_00130</name>
</gene>
<feature type="transmembrane region" description="Helical" evidence="1">
    <location>
        <begin position="9"/>
        <end position="28"/>
    </location>
</feature>
<comment type="caution">
    <text evidence="2">The sequence shown here is derived from an EMBL/GenBank/DDBJ whole genome shotgun (WGS) entry which is preliminary data.</text>
</comment>
<reference evidence="2 3" key="1">
    <citation type="journal article" date="2016" name="Nat. Commun.">
        <title>Thousands of microbial genomes shed light on interconnected biogeochemical processes in an aquifer system.</title>
        <authorList>
            <person name="Anantharaman K."/>
            <person name="Brown C.T."/>
            <person name="Hug L.A."/>
            <person name="Sharon I."/>
            <person name="Castelle C.J."/>
            <person name="Probst A.J."/>
            <person name="Thomas B.C."/>
            <person name="Singh A."/>
            <person name="Wilkins M.J."/>
            <person name="Karaoz U."/>
            <person name="Brodie E.L."/>
            <person name="Williams K.H."/>
            <person name="Hubbard S.S."/>
            <person name="Banfield J.F."/>
        </authorList>
    </citation>
    <scope>NUCLEOTIDE SEQUENCE [LARGE SCALE GENOMIC DNA]</scope>
</reference>
<organism evidence="2 3">
    <name type="scientific">Candidatus Doudnabacteria bacterium RIFCSPHIGHO2_01_FULL_45_18</name>
    <dbReference type="NCBI Taxonomy" id="1817823"/>
    <lineage>
        <taxon>Bacteria</taxon>
        <taxon>Candidatus Doudnaibacteriota</taxon>
    </lineage>
</organism>
<keyword evidence="1" id="KW-0812">Transmembrane</keyword>
<accession>A0A1F5NS96</accession>
<name>A0A1F5NS96_9BACT</name>
<keyword evidence="1" id="KW-0472">Membrane</keyword>
<sequence length="62" mass="6732">MNKASLNKLAHYLLIVGGLNWGLAIWGYDIATWGLGMVVIKIIYALVGLAALYVLLGMGNRQ</sequence>
<proteinExistence type="predicted"/>
<dbReference type="Pfam" id="PF04070">
    <property type="entry name" value="DUF378"/>
    <property type="match status" value="1"/>
</dbReference>
<dbReference type="EMBL" id="MFEJ01000007">
    <property type="protein sequence ID" value="OGE80556.1"/>
    <property type="molecule type" value="Genomic_DNA"/>
</dbReference>
<keyword evidence="1" id="KW-1133">Transmembrane helix</keyword>